<protein>
    <submittedName>
        <fullName evidence="1">Uncharacterized protein</fullName>
    </submittedName>
</protein>
<organism evidence="1 2">
    <name type="scientific">Candidatus Synechococcus spongiarum 142</name>
    <dbReference type="NCBI Taxonomy" id="1608213"/>
    <lineage>
        <taxon>Bacteria</taxon>
        <taxon>Bacillati</taxon>
        <taxon>Cyanobacteriota</taxon>
        <taxon>Cyanophyceae</taxon>
        <taxon>Synechococcales</taxon>
        <taxon>Synechococcaceae</taxon>
        <taxon>Synechococcus</taxon>
    </lineage>
</organism>
<dbReference type="AlphaFoldDB" id="A0A6N3X8S9"/>
<feature type="non-terminal residue" evidence="1">
    <location>
        <position position="982"/>
    </location>
</feature>
<comment type="caution">
    <text evidence="1">The sequence shown here is derived from an EMBL/GenBank/DDBJ whole genome shotgun (WGS) entry which is preliminary data.</text>
</comment>
<sequence length="982" mass="105988">MGIRFWLLPCSQRLQRSTRFILVAAAVLLLGWLVMDQALGRVYRTLRPNLEEQYGHALGRPLTLGPYRGLYGSGLHVGPSRILPNGVDLTQLAADGLIVSLDPWASLLQRRWVVHLHARRLQADWRRNAQGAVWTLPPRQGEGALPVELWLHTSGPAQFRLWWQPDADGSPPPDLMGEFVGQVALGHFQHNMIIKGKLDLASGGRLSVRSRGVPLGKSWMVHGVAHGIQLDGLNPLLAHTPGEALSLASGLSGQVDGAITVGNSQDSPCRSSLVFKNLQLPLPRIGPTGELGPLRFDPLSLRCDGRHLQLSSSGFHMGALMGQVQGSLGLDLHQPLDLQAHLSGPLPPPLASLGGAVTANLRLLGPLTTPESQVQLTIADWHGPSGGADGAVVAQPFPPLTLQLASQWRSAEGQQQLWASLQAQAGASQVVAAGQLTPMLQLHSSAITLQPRDWLSPDLWPDQPYPGSFTVASAGTTPDVRLRLRNPHLQEDFTLRLAEDYLHVNGRLELAAGQHLGITGQAEGGQWRLAAHLSEMDVAPVLEGVLTFPLLPSPLSVTATAQGRYGDASSPGSGQGGPLQVEQAQLIARLPHGLTAPDRSLLGSTQFQLQTTGQQQWALQVDAPQLQSHGVVDWWPGRPWQEAGLDLSLALQEVSLAPLSPLDGELHLTGQLGGSLAQPQFDGELMLANVGSALIQPPQRWRGRILSLDNGHALHLAAESQDPSPSQAGPALDVHVNSALRLKDLKFRAGDGNLDLVSTEKGYRWMAQDLPLSWLRLAGLQDSRTDAVELVGTLRGKGELSLRPGRIHGDVTIAGLRWGPLRSHQLDLSLAQKNHQLQLDGQLLTDPTGGQLVWAVQMNQQPGTPQPWSIHGDFDAVPLRVLRQSVALTRDLLQGIRTPVGSSQDLGTLMIGAVGETLATQLDRLAAAQERLQNLDALPEQTKHRQLRNLRGQMHGNLRIRGASDQPVWAAVRTDLHLWLAE</sequence>
<dbReference type="Proteomes" id="UP000035054">
    <property type="component" value="Unassembled WGS sequence"/>
</dbReference>
<proteinExistence type="predicted"/>
<reference evidence="1 2" key="1">
    <citation type="submission" date="2015-01" db="EMBL/GenBank/DDBJ databases">
        <title>Lifestyle Evolution in Cyanobacterial Symbionts of Sponges.</title>
        <authorList>
            <person name="Burgsdorf I."/>
            <person name="Slaby B.M."/>
            <person name="Handley K.M."/>
            <person name="Haber M."/>
            <person name="Blom J."/>
            <person name="Marshall C.W."/>
            <person name="Gilbert J.A."/>
            <person name="Hentschel U."/>
            <person name="Steindler L."/>
        </authorList>
    </citation>
    <scope>NUCLEOTIDE SEQUENCE [LARGE SCALE GENOMIC DNA]</scope>
    <source>
        <strain evidence="1">142</strain>
    </source>
</reference>
<dbReference type="EMBL" id="JXUO01000154">
    <property type="protein sequence ID" value="KKZ14545.1"/>
    <property type="molecule type" value="Genomic_DNA"/>
</dbReference>
<name>A0A6N3X8S9_9SYNE</name>
<evidence type="ECO:0000313" key="2">
    <source>
        <dbReference type="Proteomes" id="UP000035054"/>
    </source>
</evidence>
<gene>
    <name evidence="1" type="ORF">TH68_04565</name>
</gene>
<evidence type="ECO:0000313" key="1">
    <source>
        <dbReference type="EMBL" id="KKZ14545.1"/>
    </source>
</evidence>
<accession>A0A6N3X8S9</accession>